<organism evidence="2 3">
    <name type="scientific">Streptomonospora litoralis</name>
    <dbReference type="NCBI Taxonomy" id="2498135"/>
    <lineage>
        <taxon>Bacteria</taxon>
        <taxon>Bacillati</taxon>
        <taxon>Actinomycetota</taxon>
        <taxon>Actinomycetes</taxon>
        <taxon>Streptosporangiales</taxon>
        <taxon>Nocardiopsidaceae</taxon>
        <taxon>Streptomonospora</taxon>
    </lineage>
</organism>
<proteinExistence type="predicted"/>
<dbReference type="KEGG" id="strr:EKD16_14895"/>
<evidence type="ECO:0000259" key="1">
    <source>
        <dbReference type="Pfam" id="PF18478"/>
    </source>
</evidence>
<reference evidence="2 3" key="1">
    <citation type="submission" date="2019-02" db="EMBL/GenBank/DDBJ databases">
        <authorList>
            <person name="Khodamoradi S."/>
            <person name="Hahnke R.L."/>
            <person name="Kaempfer P."/>
            <person name="Schumann P."/>
            <person name="Rohde M."/>
            <person name="Steinert M."/>
            <person name="Luzhetskyy A."/>
            <person name="Wink J."/>
            <person name="Ruckert C."/>
        </authorList>
    </citation>
    <scope>NUCLEOTIDE SEQUENCE [LARGE SCALE GENOMIC DNA]</scope>
    <source>
        <strain evidence="2 3">M2</strain>
    </source>
</reference>
<protein>
    <recommendedName>
        <fullName evidence="1">VapC45 PIN like domain-containing protein</fullName>
    </recommendedName>
</protein>
<dbReference type="OrthoDB" id="3699343at2"/>
<dbReference type="AlphaFoldDB" id="A0A4P6Q2B3"/>
<accession>A0A4P6Q2B3</accession>
<feature type="domain" description="VapC45 PIN like" evidence="1">
    <location>
        <begin position="1"/>
        <end position="78"/>
    </location>
</feature>
<dbReference type="EMBL" id="CP036455">
    <property type="protein sequence ID" value="QBI54758.1"/>
    <property type="molecule type" value="Genomic_DNA"/>
</dbReference>
<dbReference type="Proteomes" id="UP000292235">
    <property type="component" value="Chromosome"/>
</dbReference>
<dbReference type="RefSeq" id="WP_131098879.1">
    <property type="nucleotide sequence ID" value="NZ_CP036455.1"/>
</dbReference>
<keyword evidence="3" id="KW-1185">Reference proteome</keyword>
<sequence length="142" mass="15901">MKFFLDANLNVALAASLRALFIGHDFTPAHDLGLQYEQDIPLFPEVARQGFDFLMTHDRNQLRNLDERHALWKSRLHWVGWKDSGQPGLLGLSLETATVTAALPHILADTPDEPTCYHLKGVAAQKEQRLKCSSIAIAAWKA</sequence>
<dbReference type="Pfam" id="PF18478">
    <property type="entry name" value="PIN_10"/>
    <property type="match status" value="1"/>
</dbReference>
<dbReference type="InterPro" id="IPR041375">
    <property type="entry name" value="VapC45_PIN-like"/>
</dbReference>
<name>A0A4P6Q2B3_9ACTN</name>
<evidence type="ECO:0000313" key="3">
    <source>
        <dbReference type="Proteomes" id="UP000292235"/>
    </source>
</evidence>
<gene>
    <name evidence="2" type="ORF">EKD16_14895</name>
</gene>
<evidence type="ECO:0000313" key="2">
    <source>
        <dbReference type="EMBL" id="QBI54758.1"/>
    </source>
</evidence>